<dbReference type="Pfam" id="PF10006">
    <property type="entry name" value="DUF2249"/>
    <property type="match status" value="1"/>
</dbReference>
<gene>
    <name evidence="2" type="ORF">BN961_00421</name>
</gene>
<organism evidence="2 3">
    <name type="scientific">Afipia felis</name>
    <name type="common">Cat scratch disease bacillus</name>
    <dbReference type="NCBI Taxonomy" id="1035"/>
    <lineage>
        <taxon>Bacteria</taxon>
        <taxon>Pseudomonadati</taxon>
        <taxon>Pseudomonadota</taxon>
        <taxon>Alphaproteobacteria</taxon>
        <taxon>Hyphomicrobiales</taxon>
        <taxon>Nitrobacteraceae</taxon>
        <taxon>Afipia</taxon>
    </lineage>
</organism>
<comment type="caution">
    <text evidence="2">The sequence shown here is derived from an EMBL/GenBank/DDBJ whole genome shotgun (WGS) entry which is preliminary data.</text>
</comment>
<dbReference type="InterPro" id="IPR018720">
    <property type="entry name" value="DUF2249"/>
</dbReference>
<keyword evidence="3" id="KW-1185">Reference proteome</keyword>
<dbReference type="EMBL" id="CCAZ020000001">
    <property type="protein sequence ID" value="CEG07040.1"/>
    <property type="molecule type" value="Genomic_DNA"/>
</dbReference>
<name>A0A090MHD4_AFIFE</name>
<evidence type="ECO:0000313" key="3">
    <source>
        <dbReference type="Proteomes" id="UP000035762"/>
    </source>
</evidence>
<dbReference type="AlphaFoldDB" id="A0A090MHD4"/>
<dbReference type="RefSeq" id="WP_009337396.1">
    <property type="nucleotide sequence ID" value="NZ_CCAZ020000001.1"/>
</dbReference>
<feature type="domain" description="DUF2249" evidence="1">
    <location>
        <begin position="11"/>
        <end position="78"/>
    </location>
</feature>
<evidence type="ECO:0000259" key="1">
    <source>
        <dbReference type="Pfam" id="PF10006"/>
    </source>
</evidence>
<reference evidence="2 3" key="1">
    <citation type="journal article" date="2014" name="Genome Announc.">
        <title>Genome Sequence of Afipia felis Strain 76713, Isolated in Hospital Water Using an Amoeba Co-Culture Procedure.</title>
        <authorList>
            <person name="Benamar S."/>
            <person name="La Scola B."/>
            <person name="Croce O."/>
        </authorList>
    </citation>
    <scope>NUCLEOTIDE SEQUENCE [LARGE SCALE GENOMIC DNA]</scope>
    <source>
        <strain evidence="2 3">76713</strain>
    </source>
</reference>
<accession>A0A090MHD4</accession>
<dbReference type="Proteomes" id="UP000035762">
    <property type="component" value="Unassembled WGS sequence"/>
</dbReference>
<dbReference type="STRING" id="1035.BN961_00421"/>
<evidence type="ECO:0000313" key="2">
    <source>
        <dbReference type="EMBL" id="CEG07040.1"/>
    </source>
</evidence>
<dbReference type="OrthoDB" id="8451629at2"/>
<sequence>MTEPRIDERVINVLDIEPPHRHAILFRLFEHLTPDQSLQIVVDHDPRRLRMQLEASHGSRCGWSYLEQGPDRWRVRLRQLAHEGAREDGRPEC</sequence>
<proteinExistence type="predicted"/>
<protein>
    <recommendedName>
        <fullName evidence="1">DUF2249 domain-containing protein</fullName>
    </recommendedName>
</protein>